<evidence type="ECO:0000313" key="1">
    <source>
        <dbReference type="EMBL" id="PZT48443.1"/>
    </source>
</evidence>
<comment type="caution">
    <text evidence="1">The sequence shown here is derived from an EMBL/GenBank/DDBJ whole genome shotgun (WGS) entry which is preliminary data.</text>
</comment>
<sequence length="242" mass="28590">MSHNLELYLSFKQQAKEAFTNRNYHKALQYFSFAFSEFMEKSFTQNFLSKNSIKVPKFTHFSTKPLKNEIKNPLFKAENFPTLKEIELEKILMYSKLADMALIHEDEARALFDYYQSLKSKGINAIRQIVSMIENFDTSVYELNFVLENFQNHQIEQNDGVMYEDFTRFVEQVGFKEAFTNLMFSSKIIITSKREFLKFMQDLLKNGFSEVALNYFESAGNSIFYDKDFVNLYKMILQKSGK</sequence>
<protein>
    <recommendedName>
        <fullName evidence="3">Histidine kinase</fullName>
    </recommendedName>
</protein>
<dbReference type="Proteomes" id="UP000249746">
    <property type="component" value="Unassembled WGS sequence"/>
</dbReference>
<organism evidence="1 2">
    <name type="scientific">Helicobacter valdiviensis</name>
    <dbReference type="NCBI Taxonomy" id="1458358"/>
    <lineage>
        <taxon>Bacteria</taxon>
        <taxon>Pseudomonadati</taxon>
        <taxon>Campylobacterota</taxon>
        <taxon>Epsilonproteobacteria</taxon>
        <taxon>Campylobacterales</taxon>
        <taxon>Helicobacteraceae</taxon>
        <taxon>Helicobacter</taxon>
    </lineage>
</organism>
<reference evidence="1 2" key="1">
    <citation type="submission" date="2017-03" db="EMBL/GenBank/DDBJ databases">
        <title>Genomic and clinical evidence uncovers the enterohepatic species Helicobacter valdiviensis as a potential human intestinal pathogen.</title>
        <authorList>
            <person name="Fresia P."/>
            <person name="Jara R."/>
            <person name="Sierra R."/>
            <person name="Ferres I."/>
            <person name="Greif G."/>
            <person name="Iraola G."/>
            <person name="Collado L."/>
        </authorList>
    </citation>
    <scope>NUCLEOTIDE SEQUENCE [LARGE SCALE GENOMIC DNA]</scope>
    <source>
        <strain evidence="1 2">WBE14</strain>
    </source>
</reference>
<name>A0A2W6PP10_9HELI</name>
<dbReference type="EMBL" id="NBIU01000007">
    <property type="protein sequence ID" value="PZT48443.1"/>
    <property type="molecule type" value="Genomic_DNA"/>
</dbReference>
<dbReference type="AlphaFoldDB" id="A0A2W6PP10"/>
<proteinExistence type="predicted"/>
<evidence type="ECO:0008006" key="3">
    <source>
        <dbReference type="Google" id="ProtNLM"/>
    </source>
</evidence>
<dbReference type="RefSeq" id="WP_111229472.1">
    <property type="nucleotide sequence ID" value="NZ_NBIU01000007.1"/>
</dbReference>
<accession>A0A2W6PP10</accession>
<keyword evidence="2" id="KW-1185">Reference proteome</keyword>
<gene>
    <name evidence="1" type="ORF">B6S12_03700</name>
</gene>
<dbReference type="OrthoDB" id="5372592at2"/>
<evidence type="ECO:0000313" key="2">
    <source>
        <dbReference type="Proteomes" id="UP000249746"/>
    </source>
</evidence>